<protein>
    <submittedName>
        <fullName evidence="1">Uncharacterized protein</fullName>
    </submittedName>
</protein>
<keyword evidence="2" id="KW-1185">Reference proteome</keyword>
<accession>A0A1C5ANN4</accession>
<dbReference type="AlphaFoldDB" id="A0A1C5ANN4"/>
<organism evidence="1 2">
    <name type="scientific">Micromonospora marina</name>
    <dbReference type="NCBI Taxonomy" id="307120"/>
    <lineage>
        <taxon>Bacteria</taxon>
        <taxon>Bacillati</taxon>
        <taxon>Actinomycetota</taxon>
        <taxon>Actinomycetes</taxon>
        <taxon>Micromonosporales</taxon>
        <taxon>Micromonosporaceae</taxon>
        <taxon>Micromonospora</taxon>
    </lineage>
</organism>
<gene>
    <name evidence="1" type="ORF">GA0070215_1563</name>
</gene>
<name>A0A1C5ANN4_9ACTN</name>
<dbReference type="EMBL" id="FMCV01000056">
    <property type="protein sequence ID" value="SCF46763.1"/>
    <property type="molecule type" value="Genomic_DNA"/>
</dbReference>
<reference evidence="2" key="1">
    <citation type="submission" date="2016-06" db="EMBL/GenBank/DDBJ databases">
        <authorList>
            <person name="Varghese N."/>
        </authorList>
    </citation>
    <scope>NUCLEOTIDE SEQUENCE [LARGE SCALE GENOMIC DNA]</scope>
    <source>
        <strain evidence="2">DSM 45555</strain>
    </source>
</reference>
<evidence type="ECO:0000313" key="2">
    <source>
        <dbReference type="Proteomes" id="UP000198551"/>
    </source>
</evidence>
<evidence type="ECO:0000313" key="1">
    <source>
        <dbReference type="EMBL" id="SCF46763.1"/>
    </source>
</evidence>
<sequence>MACSVPDLASAAPPVSYKYEVSDYCEEQGDAQTEQPECKDKVILLVMTDPYSVAATSKHQYDAGGKDANWLQFHSRVW</sequence>
<dbReference type="Proteomes" id="UP000198551">
    <property type="component" value="Unassembled WGS sequence"/>
</dbReference>
<proteinExistence type="predicted"/>